<feature type="transmembrane region" description="Helical" evidence="2">
    <location>
        <begin position="240"/>
        <end position="261"/>
    </location>
</feature>
<feature type="transmembrane region" description="Helical" evidence="2">
    <location>
        <begin position="314"/>
        <end position="336"/>
    </location>
</feature>
<keyword evidence="2" id="KW-0812">Transmembrane</keyword>
<feature type="region of interest" description="Disordered" evidence="1">
    <location>
        <begin position="12"/>
        <end position="58"/>
    </location>
</feature>
<keyword evidence="2" id="KW-1133">Transmembrane helix</keyword>
<evidence type="ECO:0000313" key="4">
    <source>
        <dbReference type="EMBL" id="MDN7244664.1"/>
    </source>
</evidence>
<reference evidence="4 5" key="1">
    <citation type="submission" date="2023-07" db="EMBL/GenBank/DDBJ databases">
        <title>Novel species in genus Planococcus.</title>
        <authorList>
            <person name="Ning S."/>
        </authorList>
    </citation>
    <scope>NUCLEOTIDE SEQUENCE [LARGE SCALE GENOMIC DNA]</scope>
    <source>
        <strain evidence="4 5">N017</strain>
    </source>
</reference>
<gene>
    <name evidence="4" type="ORF">QWY13_04080</name>
</gene>
<dbReference type="InterPro" id="IPR048567">
    <property type="entry name" value="CyanoTRADDas_TM"/>
</dbReference>
<sequence length="460" mass="53527">MGILKSLFKFSQKGGKNRSTTKIDAASKPTEKLKINSSTDPAQDREQNTENEKDQLRERRKEELMEVASWHRKTRKRLLTIGIIILVFAVFLFDLDVRNFSTASNFRELFQHPVFTRTLIILSGISMILLSFVPLRKVYQIVRQDIDRELEKLTIEDYFEETPILTSTGLTEEKEELKRREYFLKSRRKEIRKYARWHRWLRRILIALGAFSLLFSIFVFDLAINNGPFASPGGLFQNPRITRILIILFGLSMLLISMVPVRNAFQIERQAIDHELEMIRIGVYSIEARAETLFKQHHLELKRYYDEALSENSWLYKIGVVCLTLGFVIIGITFYFFYTQKFDVESEIIIAILGGVSAIATDFVAAVYIKMHSETIKTLTQFHNRFVNTHHFYFGNFLISKIKNEDKRDAAIVKLALSIIDDIESEEKTEPPSDSSAEEDKKKVKGNEKEAEKEQEKNKT</sequence>
<feature type="region of interest" description="Disordered" evidence="1">
    <location>
        <begin position="425"/>
        <end position="460"/>
    </location>
</feature>
<feature type="transmembrane region" description="Helical" evidence="2">
    <location>
        <begin position="348"/>
        <end position="369"/>
    </location>
</feature>
<feature type="transmembrane region" description="Helical" evidence="2">
    <location>
        <begin position="200"/>
        <end position="220"/>
    </location>
</feature>
<dbReference type="EMBL" id="JAUJWU010000001">
    <property type="protein sequence ID" value="MDN7244664.1"/>
    <property type="molecule type" value="Genomic_DNA"/>
</dbReference>
<dbReference type="Proteomes" id="UP001172142">
    <property type="component" value="Unassembled WGS sequence"/>
</dbReference>
<feature type="domain" description="Cyanobacterial TRADD-N associated 2 transmembrane" evidence="3">
    <location>
        <begin position="307"/>
        <end position="378"/>
    </location>
</feature>
<proteinExistence type="predicted"/>
<protein>
    <recommendedName>
        <fullName evidence="3">Cyanobacterial TRADD-N associated 2 transmembrane domain-containing protein</fullName>
    </recommendedName>
</protein>
<feature type="transmembrane region" description="Helical" evidence="2">
    <location>
        <begin position="115"/>
        <end position="135"/>
    </location>
</feature>
<dbReference type="Pfam" id="PF20712">
    <property type="entry name" value="CyanoTRADDas_TM"/>
    <property type="match status" value="1"/>
</dbReference>
<evidence type="ECO:0000259" key="3">
    <source>
        <dbReference type="Pfam" id="PF20712"/>
    </source>
</evidence>
<accession>A0ABT8N9U0</accession>
<name>A0ABT8N9U0_9BACL</name>
<feature type="transmembrane region" description="Helical" evidence="2">
    <location>
        <begin position="78"/>
        <end position="95"/>
    </location>
</feature>
<comment type="caution">
    <text evidence="4">The sequence shown here is derived from an EMBL/GenBank/DDBJ whole genome shotgun (WGS) entry which is preliminary data.</text>
</comment>
<feature type="compositionally biased region" description="Basic and acidic residues" evidence="1">
    <location>
        <begin position="42"/>
        <end position="58"/>
    </location>
</feature>
<feature type="compositionally biased region" description="Basic and acidic residues" evidence="1">
    <location>
        <begin position="438"/>
        <end position="460"/>
    </location>
</feature>
<organism evidence="4 5">
    <name type="scientific">Planococcus shenhongbingii</name>
    <dbReference type="NCBI Taxonomy" id="3058398"/>
    <lineage>
        <taxon>Bacteria</taxon>
        <taxon>Bacillati</taxon>
        <taxon>Bacillota</taxon>
        <taxon>Bacilli</taxon>
        <taxon>Bacillales</taxon>
        <taxon>Caryophanaceae</taxon>
        <taxon>Planococcus</taxon>
    </lineage>
</organism>
<keyword evidence="5" id="KW-1185">Reference proteome</keyword>
<evidence type="ECO:0000256" key="2">
    <source>
        <dbReference type="SAM" id="Phobius"/>
    </source>
</evidence>
<keyword evidence="2" id="KW-0472">Membrane</keyword>
<evidence type="ECO:0000256" key="1">
    <source>
        <dbReference type="SAM" id="MobiDB-lite"/>
    </source>
</evidence>
<dbReference type="RefSeq" id="WP_301855129.1">
    <property type="nucleotide sequence ID" value="NZ_JAUJWU010000001.1"/>
</dbReference>
<evidence type="ECO:0000313" key="5">
    <source>
        <dbReference type="Proteomes" id="UP001172142"/>
    </source>
</evidence>